<evidence type="ECO:0000313" key="4">
    <source>
        <dbReference type="Proteomes" id="UP001516023"/>
    </source>
</evidence>
<dbReference type="InterPro" id="IPR006461">
    <property type="entry name" value="PLAC_motif_containing"/>
</dbReference>
<feature type="transmembrane region" description="Helical" evidence="2">
    <location>
        <begin position="350"/>
        <end position="371"/>
    </location>
</feature>
<evidence type="ECO:0000313" key="3">
    <source>
        <dbReference type="EMBL" id="KAL3795070.1"/>
    </source>
</evidence>
<feature type="compositionally biased region" description="Basic and acidic residues" evidence="1">
    <location>
        <begin position="95"/>
        <end position="106"/>
    </location>
</feature>
<name>A0ABD3Q4H9_9STRA</name>
<evidence type="ECO:0000256" key="1">
    <source>
        <dbReference type="SAM" id="MobiDB-lite"/>
    </source>
</evidence>
<evidence type="ECO:0008006" key="5">
    <source>
        <dbReference type="Google" id="ProtNLM"/>
    </source>
</evidence>
<comment type="caution">
    <text evidence="3">The sequence shown here is derived from an EMBL/GenBank/DDBJ whole genome shotgun (WGS) entry which is preliminary data.</text>
</comment>
<dbReference type="AlphaFoldDB" id="A0ABD3Q4H9"/>
<feature type="transmembrane region" description="Helical" evidence="2">
    <location>
        <begin position="278"/>
        <end position="306"/>
    </location>
</feature>
<accession>A0ABD3Q4H9</accession>
<dbReference type="Pfam" id="PF04749">
    <property type="entry name" value="PLAC8"/>
    <property type="match status" value="1"/>
</dbReference>
<reference evidence="3 4" key="1">
    <citation type="journal article" date="2020" name="G3 (Bethesda)">
        <title>Improved Reference Genome for Cyclotella cryptica CCMP332, a Model for Cell Wall Morphogenesis, Salinity Adaptation, and Lipid Production in Diatoms (Bacillariophyta).</title>
        <authorList>
            <person name="Roberts W.R."/>
            <person name="Downey K.M."/>
            <person name="Ruck E.C."/>
            <person name="Traller J.C."/>
            <person name="Alverson A.J."/>
        </authorList>
    </citation>
    <scope>NUCLEOTIDE SEQUENCE [LARGE SCALE GENOMIC DNA]</scope>
    <source>
        <strain evidence="3 4">CCMP332</strain>
    </source>
</reference>
<keyword evidence="2" id="KW-0812">Transmembrane</keyword>
<evidence type="ECO:0000256" key="2">
    <source>
        <dbReference type="SAM" id="Phobius"/>
    </source>
</evidence>
<keyword evidence="2" id="KW-1133">Transmembrane helix</keyword>
<feature type="region of interest" description="Disordered" evidence="1">
    <location>
        <begin position="34"/>
        <end position="60"/>
    </location>
</feature>
<protein>
    <recommendedName>
        <fullName evidence="5">Protein S-acyltransferase</fullName>
    </recommendedName>
</protein>
<keyword evidence="2" id="KW-0472">Membrane</keyword>
<sequence>SSVACGRAPLRTVKANTTISFSLAFVDNANNREMNERQQSKQASTYHHDPSPPPSPPSAAFIETFLHHQESAGGCSGMSSGEFELGLFRIDSGNDDERPQDNRCRGGDAQPFGEGSQHDVDDTVRSSSSNMNTNQDHWHGSLPLYTTSVDVDYAEATIVAPVDLEGGNILRVDMGMHRILVVQAPEGGVRCGEKFTAPYQIHHTPLSELEAFRAKAYNDGHYHGWIAKLFGCCEGHPFGAVCCPCVLLSTVMSRMHLNWCGKRISSISPSTQERRRRCTMFCIVVLYSAAFMLTVLLILHIVQVLYCTEIYNLFGKEVDQPIMREESAEEIEINSHDGEVQTCDKRINKAYLSSIIVLDTMLWGYILLLMIRARTAIREHHYIYGGTVEDCFVSCCCNCCTLSQLVRETDYEDHRTRRLSNVDICIGEPEDFLNESNTEGQHQYRPIVV</sequence>
<feature type="non-terminal residue" evidence="3">
    <location>
        <position position="1"/>
    </location>
</feature>
<gene>
    <name evidence="3" type="ORF">HJC23_006391</name>
</gene>
<organism evidence="3 4">
    <name type="scientific">Cyclotella cryptica</name>
    <dbReference type="NCBI Taxonomy" id="29204"/>
    <lineage>
        <taxon>Eukaryota</taxon>
        <taxon>Sar</taxon>
        <taxon>Stramenopiles</taxon>
        <taxon>Ochrophyta</taxon>
        <taxon>Bacillariophyta</taxon>
        <taxon>Coscinodiscophyceae</taxon>
        <taxon>Thalassiosirophycidae</taxon>
        <taxon>Stephanodiscales</taxon>
        <taxon>Stephanodiscaceae</taxon>
        <taxon>Cyclotella</taxon>
    </lineage>
</organism>
<feature type="region of interest" description="Disordered" evidence="1">
    <location>
        <begin position="90"/>
        <end position="135"/>
    </location>
</feature>
<dbReference type="Proteomes" id="UP001516023">
    <property type="component" value="Unassembled WGS sequence"/>
</dbReference>
<proteinExistence type="predicted"/>
<dbReference type="EMBL" id="JABMIG020000075">
    <property type="protein sequence ID" value="KAL3795070.1"/>
    <property type="molecule type" value="Genomic_DNA"/>
</dbReference>
<keyword evidence="4" id="KW-1185">Reference proteome</keyword>
<feature type="compositionally biased region" description="Polar residues" evidence="1">
    <location>
        <begin position="125"/>
        <end position="135"/>
    </location>
</feature>